<protein>
    <submittedName>
        <fullName evidence="1">Uncharacterized protein</fullName>
    </submittedName>
</protein>
<proteinExistence type="predicted"/>
<dbReference type="AlphaFoldDB" id="A0AAV2RIU5"/>
<keyword evidence="2" id="KW-1185">Reference proteome</keyword>
<feature type="non-terminal residue" evidence="1">
    <location>
        <position position="381"/>
    </location>
</feature>
<dbReference type="Proteomes" id="UP001497623">
    <property type="component" value="Unassembled WGS sequence"/>
</dbReference>
<name>A0AAV2RIU5_MEGNR</name>
<evidence type="ECO:0000313" key="2">
    <source>
        <dbReference type="Proteomes" id="UP001497623"/>
    </source>
</evidence>
<accession>A0AAV2RIU5</accession>
<gene>
    <name evidence="1" type="ORF">MNOR_LOCUS24581</name>
</gene>
<comment type="caution">
    <text evidence="1">The sequence shown here is derived from an EMBL/GenBank/DDBJ whole genome shotgun (WGS) entry which is preliminary data.</text>
</comment>
<evidence type="ECO:0000313" key="1">
    <source>
        <dbReference type="EMBL" id="CAL4124519.1"/>
    </source>
</evidence>
<feature type="non-terminal residue" evidence="1">
    <location>
        <position position="1"/>
    </location>
</feature>
<reference evidence="1 2" key="1">
    <citation type="submission" date="2024-05" db="EMBL/GenBank/DDBJ databases">
        <authorList>
            <person name="Wallberg A."/>
        </authorList>
    </citation>
    <scope>NUCLEOTIDE SEQUENCE [LARGE SCALE GENOMIC DNA]</scope>
</reference>
<dbReference type="EMBL" id="CAXKWB010022684">
    <property type="protein sequence ID" value="CAL4124519.1"/>
    <property type="molecule type" value="Genomic_DNA"/>
</dbReference>
<sequence>HQVSLDDWIRFELQATWEKTQLSVRQTYLQCSIKQEFLDKHSNNLRYSKKAKKGNSKSTNGNSVKIIKDIISVLIDGGMNATGAGEVVMLLQSLLLQSLDGDIYLLEEWIRRSNTTEIFSSQSINSQRKLRSQDELLLSFMSLCRCLPPSLFLNPDKLLESVGAVQSLVEELRCANISSFMNLTDTSYFCSVLMAIASNSSTKSPQLQHYLLPFKHDICFHWDSLQKMFAWEAPKISKQKCIQDLVSSVSSNDYKSLEAICTSARNVSLILSGSEVSVSDSCSGPVLMSTMLLYIAQQQCRGRIPMFPNEQTQLSTSDDRMISLCSDEMLKQLKTTTCIAIYVRDVLPTKNECKIVHKTVPCSTAYVILCAQKSKSVKGYF</sequence>
<organism evidence="1 2">
    <name type="scientific">Meganyctiphanes norvegica</name>
    <name type="common">Northern krill</name>
    <name type="synonym">Thysanopoda norvegica</name>
    <dbReference type="NCBI Taxonomy" id="48144"/>
    <lineage>
        <taxon>Eukaryota</taxon>
        <taxon>Metazoa</taxon>
        <taxon>Ecdysozoa</taxon>
        <taxon>Arthropoda</taxon>
        <taxon>Crustacea</taxon>
        <taxon>Multicrustacea</taxon>
        <taxon>Malacostraca</taxon>
        <taxon>Eumalacostraca</taxon>
        <taxon>Eucarida</taxon>
        <taxon>Euphausiacea</taxon>
        <taxon>Euphausiidae</taxon>
        <taxon>Meganyctiphanes</taxon>
    </lineage>
</organism>